<gene>
    <name evidence="1" type="ORF">MENTE1834_LOCUS45509</name>
</gene>
<comment type="caution">
    <text evidence="1">The sequence shown here is derived from an EMBL/GenBank/DDBJ whole genome shotgun (WGS) entry which is preliminary data.</text>
</comment>
<proteinExistence type="predicted"/>
<evidence type="ECO:0000313" key="1">
    <source>
        <dbReference type="EMBL" id="CAK5115089.1"/>
    </source>
</evidence>
<accession>A0ACB1B050</accession>
<dbReference type="Proteomes" id="UP001497535">
    <property type="component" value="Unassembled WGS sequence"/>
</dbReference>
<reference evidence="1" key="1">
    <citation type="submission" date="2023-11" db="EMBL/GenBank/DDBJ databases">
        <authorList>
            <person name="Poullet M."/>
        </authorList>
    </citation>
    <scope>NUCLEOTIDE SEQUENCE</scope>
    <source>
        <strain evidence="1">E1834</strain>
    </source>
</reference>
<name>A0ACB1B050_MELEN</name>
<dbReference type="EMBL" id="CAVMJV010000152">
    <property type="protein sequence ID" value="CAK5115089.1"/>
    <property type="molecule type" value="Genomic_DNA"/>
</dbReference>
<keyword evidence="2" id="KW-1185">Reference proteome</keyword>
<organism evidence="1 2">
    <name type="scientific">Meloidogyne enterolobii</name>
    <name type="common">Root-knot nematode worm</name>
    <name type="synonym">Meloidogyne mayaguensis</name>
    <dbReference type="NCBI Taxonomy" id="390850"/>
    <lineage>
        <taxon>Eukaryota</taxon>
        <taxon>Metazoa</taxon>
        <taxon>Ecdysozoa</taxon>
        <taxon>Nematoda</taxon>
        <taxon>Chromadorea</taxon>
        <taxon>Rhabditida</taxon>
        <taxon>Tylenchina</taxon>
        <taxon>Tylenchomorpha</taxon>
        <taxon>Tylenchoidea</taxon>
        <taxon>Meloidogynidae</taxon>
        <taxon>Meloidogyninae</taxon>
        <taxon>Meloidogyne</taxon>
    </lineage>
</organism>
<protein>
    <submittedName>
        <fullName evidence="1">Uncharacterized protein</fullName>
    </submittedName>
</protein>
<sequence>MMVEASMDGGKYTTPIQSLTITSPTSPNKQTGNSSSNTSKQFHVPHENSQKQRKTNEDASGGLTESEEKMSDQEKLANCYVDASLQVKNFYILFEPIFSQILWCT</sequence>
<evidence type="ECO:0000313" key="2">
    <source>
        <dbReference type="Proteomes" id="UP001497535"/>
    </source>
</evidence>